<comment type="subcellular location">
    <subcellularLocation>
        <location evidence="1">Membrane</location>
        <topology evidence="1">Multi-pass membrane protein</topology>
    </subcellularLocation>
</comment>
<dbReference type="GO" id="GO:0000139">
    <property type="term" value="C:Golgi membrane"/>
    <property type="evidence" value="ECO:0007669"/>
    <property type="project" value="TreeGrafter"/>
</dbReference>
<evidence type="ECO:0000256" key="3">
    <source>
        <dbReference type="ARBA" id="ARBA00022692"/>
    </source>
</evidence>
<evidence type="ECO:0000313" key="7">
    <source>
        <dbReference type="EMBL" id="CAD8590605.1"/>
    </source>
</evidence>
<accession>A0A7S0PTN9</accession>
<organism evidence="7">
    <name type="scientific">Micromonas pusilla</name>
    <name type="common">Picoplanktonic green alga</name>
    <name type="synonym">Chromulina pusilla</name>
    <dbReference type="NCBI Taxonomy" id="38833"/>
    <lineage>
        <taxon>Eukaryota</taxon>
        <taxon>Viridiplantae</taxon>
        <taxon>Chlorophyta</taxon>
        <taxon>Mamiellophyceae</taxon>
        <taxon>Mamiellales</taxon>
        <taxon>Mamiellaceae</taxon>
        <taxon>Micromonas</taxon>
    </lineage>
</organism>
<dbReference type="PANTHER" id="PTHR12841:SF6">
    <property type="entry name" value="PROTEIN UNC-50 HOMOLOG"/>
    <property type="match status" value="1"/>
</dbReference>
<proteinExistence type="inferred from homology"/>
<feature type="transmembrane region" description="Helical" evidence="6">
    <location>
        <begin position="189"/>
        <end position="209"/>
    </location>
</feature>
<evidence type="ECO:0000256" key="2">
    <source>
        <dbReference type="ARBA" id="ARBA00006293"/>
    </source>
</evidence>
<evidence type="ECO:0000256" key="6">
    <source>
        <dbReference type="SAM" id="Phobius"/>
    </source>
</evidence>
<dbReference type="InterPro" id="IPR007881">
    <property type="entry name" value="UNC-50"/>
</dbReference>
<name>A0A7S0PTN9_MICPS</name>
<evidence type="ECO:0008006" key="8">
    <source>
        <dbReference type="Google" id="ProtNLM"/>
    </source>
</evidence>
<feature type="transmembrane region" description="Helical" evidence="6">
    <location>
        <begin position="104"/>
        <end position="126"/>
    </location>
</feature>
<comment type="similarity">
    <text evidence="2">Belongs to the unc-50 family.</text>
</comment>
<feature type="transmembrane region" description="Helical" evidence="6">
    <location>
        <begin position="215"/>
        <end position="237"/>
    </location>
</feature>
<keyword evidence="3 6" id="KW-0812">Transmembrane</keyword>
<keyword evidence="5 6" id="KW-0472">Membrane</keyword>
<dbReference type="AlphaFoldDB" id="A0A7S0PTN9"/>
<protein>
    <recommendedName>
        <fullName evidence="8">Unc-50 family protein</fullName>
    </recommendedName>
</protein>
<dbReference type="Pfam" id="PF05216">
    <property type="entry name" value="UNC-50"/>
    <property type="match status" value="1"/>
</dbReference>
<evidence type="ECO:0000256" key="4">
    <source>
        <dbReference type="ARBA" id="ARBA00022989"/>
    </source>
</evidence>
<gene>
    <name evidence="7" type="ORF">MSP1404_LOCUS8009</name>
</gene>
<sequence length="249" mass="28637">MNHPLKKDAMSQKGAYQGSGFPTYVRRLMKFRQMDLEYTFWQMYLMCTNPKVVYRHTMYRKQTKNQWARDDPAFVVLTAIMVFAVSILYCVFYSRSLGQAAYAVTRAVLVDFLGVGAGVATAYWYVANRYMREGVNHSHAVEQRVEWMYAFDVHVNAFFTLFVSLYCGQLVLSPILMMNGFLPRLLSGALYGVALSYYHYCVFCGYNVLPFLEHTALLVYPIALIMLVTPLAILVGFNPTKFVLGIYFH</sequence>
<keyword evidence="4 6" id="KW-1133">Transmembrane helix</keyword>
<feature type="transmembrane region" description="Helical" evidence="6">
    <location>
        <begin position="73"/>
        <end position="92"/>
    </location>
</feature>
<reference evidence="7" key="1">
    <citation type="submission" date="2021-01" db="EMBL/GenBank/DDBJ databases">
        <authorList>
            <person name="Corre E."/>
            <person name="Pelletier E."/>
            <person name="Niang G."/>
            <person name="Scheremetjew M."/>
            <person name="Finn R."/>
            <person name="Kale V."/>
            <person name="Holt S."/>
            <person name="Cochrane G."/>
            <person name="Meng A."/>
            <person name="Brown T."/>
            <person name="Cohen L."/>
        </authorList>
    </citation>
    <scope>NUCLEOTIDE SEQUENCE</scope>
    <source>
        <strain evidence="7">CCMP494</strain>
    </source>
</reference>
<dbReference type="EMBL" id="HBEV01010416">
    <property type="protein sequence ID" value="CAD8590605.1"/>
    <property type="molecule type" value="Transcribed_RNA"/>
</dbReference>
<evidence type="ECO:0000256" key="5">
    <source>
        <dbReference type="ARBA" id="ARBA00023136"/>
    </source>
</evidence>
<dbReference type="PANTHER" id="PTHR12841">
    <property type="entry name" value="PROTEIN UNC-50 HOMOLOG"/>
    <property type="match status" value="1"/>
</dbReference>
<evidence type="ECO:0000256" key="1">
    <source>
        <dbReference type="ARBA" id="ARBA00004141"/>
    </source>
</evidence>
<feature type="transmembrane region" description="Helical" evidence="6">
    <location>
        <begin position="157"/>
        <end position="177"/>
    </location>
</feature>